<evidence type="ECO:0000256" key="1">
    <source>
        <dbReference type="SAM" id="MobiDB-lite"/>
    </source>
</evidence>
<evidence type="ECO:0000313" key="3">
    <source>
        <dbReference type="Proteomes" id="UP000316621"/>
    </source>
</evidence>
<dbReference type="Gramene" id="RZC65327">
    <property type="protein sequence ID" value="RZC65327"/>
    <property type="gene ID" value="C5167_009016"/>
</dbReference>
<dbReference type="AlphaFoldDB" id="A0A4Y7JXA6"/>
<accession>A0A4Y7JXA6</accession>
<name>A0A4Y7JXA6_PAPSO</name>
<reference evidence="2 3" key="1">
    <citation type="journal article" date="2018" name="Science">
        <title>The opium poppy genome and morphinan production.</title>
        <authorList>
            <person name="Guo L."/>
            <person name="Winzer T."/>
            <person name="Yang X."/>
            <person name="Li Y."/>
            <person name="Ning Z."/>
            <person name="He Z."/>
            <person name="Teodor R."/>
            <person name="Lu Y."/>
            <person name="Bowser T.A."/>
            <person name="Graham I.A."/>
            <person name="Ye K."/>
        </authorList>
    </citation>
    <scope>NUCLEOTIDE SEQUENCE [LARGE SCALE GENOMIC DNA]</scope>
    <source>
        <strain evidence="3">cv. HN1</strain>
        <tissue evidence="2">Leaves</tissue>
    </source>
</reference>
<dbReference type="Proteomes" id="UP000316621">
    <property type="component" value="Chromosome 6"/>
</dbReference>
<gene>
    <name evidence="2" type="ORF">C5167_009016</name>
</gene>
<feature type="compositionally biased region" description="Basic residues" evidence="1">
    <location>
        <begin position="44"/>
        <end position="53"/>
    </location>
</feature>
<proteinExistence type="predicted"/>
<sequence>MAEGTLSSFLLHSFFSSLPTLNTKLRFAESNPKNRSQNPSIHKPSSHKSKPIFHKSNPFIDNPNFVSNPRFIWKPKPINPKLSSHKSKPIFHKLKPVIDNPNFVSTLDSYCQQAQAIGEEVPNDNFKIVLKEICCEFKTVTVVSLVTSTSRKNNIYCQESDLPGYCLVTKADAHYEEMLQVSNNKSVRA</sequence>
<dbReference type="EMBL" id="CM010720">
    <property type="protein sequence ID" value="RZC65327.1"/>
    <property type="molecule type" value="Genomic_DNA"/>
</dbReference>
<protein>
    <submittedName>
        <fullName evidence="2">Uncharacterized protein</fullName>
    </submittedName>
</protein>
<keyword evidence="3" id="KW-1185">Reference proteome</keyword>
<feature type="region of interest" description="Disordered" evidence="1">
    <location>
        <begin position="29"/>
        <end position="61"/>
    </location>
</feature>
<evidence type="ECO:0000313" key="2">
    <source>
        <dbReference type="EMBL" id="RZC65327.1"/>
    </source>
</evidence>
<organism evidence="2 3">
    <name type="scientific">Papaver somniferum</name>
    <name type="common">Opium poppy</name>
    <dbReference type="NCBI Taxonomy" id="3469"/>
    <lineage>
        <taxon>Eukaryota</taxon>
        <taxon>Viridiplantae</taxon>
        <taxon>Streptophyta</taxon>
        <taxon>Embryophyta</taxon>
        <taxon>Tracheophyta</taxon>
        <taxon>Spermatophyta</taxon>
        <taxon>Magnoliopsida</taxon>
        <taxon>Ranunculales</taxon>
        <taxon>Papaveraceae</taxon>
        <taxon>Papaveroideae</taxon>
        <taxon>Papaver</taxon>
    </lineage>
</organism>